<reference evidence="6 7" key="1">
    <citation type="submission" date="2023-04" db="EMBL/GenBank/DDBJ databases">
        <title>Genome of Basidiobolus ranarum AG-B5.</title>
        <authorList>
            <person name="Stajich J.E."/>
            <person name="Carter-House D."/>
            <person name="Gryganskyi A."/>
        </authorList>
    </citation>
    <scope>NUCLEOTIDE SEQUENCE [LARGE SCALE GENOMIC DNA]</scope>
    <source>
        <strain evidence="6 7">AG-B5</strain>
    </source>
</reference>
<dbReference type="InterPro" id="IPR019734">
    <property type="entry name" value="TPR_rpt"/>
</dbReference>
<comment type="caution">
    <text evidence="6">The sequence shown here is derived from an EMBL/GenBank/DDBJ whole genome shotgun (WGS) entry which is preliminary data.</text>
</comment>
<accession>A0ABR2W5S9</accession>
<feature type="non-terminal residue" evidence="6">
    <location>
        <position position="716"/>
    </location>
</feature>
<keyword evidence="2 3" id="KW-0802">TPR repeat</keyword>
<dbReference type="Pfam" id="PF13181">
    <property type="entry name" value="TPR_8"/>
    <property type="match status" value="1"/>
</dbReference>
<dbReference type="PANTHER" id="PTHR22767:SF2">
    <property type="entry name" value="N(ALPHA)-ACETYLTRANSFERASE 15_16, ISOFORM A"/>
    <property type="match status" value="1"/>
</dbReference>
<proteinExistence type="predicted"/>
<feature type="region of interest" description="Disordered" evidence="5">
    <location>
        <begin position="609"/>
        <end position="645"/>
    </location>
</feature>
<feature type="coiled-coil region" evidence="4">
    <location>
        <begin position="194"/>
        <end position="238"/>
    </location>
</feature>
<evidence type="ECO:0000256" key="5">
    <source>
        <dbReference type="SAM" id="MobiDB-lite"/>
    </source>
</evidence>
<name>A0ABR2W5S9_9FUNG</name>
<keyword evidence="1" id="KW-0677">Repeat</keyword>
<dbReference type="EMBL" id="JASJQH010006990">
    <property type="protein sequence ID" value="KAK9721134.1"/>
    <property type="molecule type" value="Genomic_DNA"/>
</dbReference>
<dbReference type="PANTHER" id="PTHR22767">
    <property type="entry name" value="N-TERMINAL ACETYLTRANSFERASE-RELATED"/>
    <property type="match status" value="1"/>
</dbReference>
<feature type="repeat" description="TPR" evidence="3">
    <location>
        <begin position="75"/>
        <end position="108"/>
    </location>
</feature>
<evidence type="ECO:0000256" key="1">
    <source>
        <dbReference type="ARBA" id="ARBA00022737"/>
    </source>
</evidence>
<keyword evidence="4" id="KW-0175">Coiled coil</keyword>
<dbReference type="Proteomes" id="UP001479436">
    <property type="component" value="Unassembled WGS sequence"/>
</dbReference>
<dbReference type="PROSITE" id="PS50005">
    <property type="entry name" value="TPR"/>
    <property type="match status" value="1"/>
</dbReference>
<dbReference type="InterPro" id="IPR021183">
    <property type="entry name" value="NatA_aux_su"/>
</dbReference>
<dbReference type="Pfam" id="PF12569">
    <property type="entry name" value="NatA_aux_su"/>
    <property type="match status" value="1"/>
</dbReference>
<evidence type="ECO:0000256" key="3">
    <source>
        <dbReference type="PROSITE-ProRule" id="PRU00339"/>
    </source>
</evidence>
<dbReference type="SMART" id="SM00028">
    <property type="entry name" value="TPR"/>
    <property type="match status" value="6"/>
</dbReference>
<dbReference type="Gene3D" id="1.25.40.1040">
    <property type="match status" value="1"/>
</dbReference>
<dbReference type="PIRSF" id="PIRSF000422">
    <property type="entry name" value="N-terminal-AcTrfase-A_aux_su"/>
    <property type="match status" value="1"/>
</dbReference>
<dbReference type="InterPro" id="IPR011990">
    <property type="entry name" value="TPR-like_helical_dom_sf"/>
</dbReference>
<feature type="compositionally biased region" description="Basic and acidic residues" evidence="5">
    <location>
        <begin position="609"/>
        <end position="637"/>
    </location>
</feature>
<sequence length="716" mass="83689">MDLPQRETTVFKTILKFYEHRQYKKGLKTAEQILKKFPNHGETLAMKGLFLNHLDRKEEAYDFVRKGLRNNLRSHICWHVFGLLYRSDKNYEEALKCYTHALKYDKENLQILRDYSLLHIQMRNYEGFSDATHQLLELRPQNRAFWISLAISYHLSKNYDMALNVLTSYEETLKGRPKGIDFEHSEMVLYKNMIIEESGDIEKALEHLKEIEEDVADRRSLQEKRAQFYLQLERLEEAEKAYRDLIQENSDCRAYIDGLLACKGYKKDNLSSDEKTQALELIQELVGTYPRSNLLKRYPLSLVDGEQFKHQVDVYMQQQLRKGVPSLFVNLKDLYTDSEKVKIIEDLLEGYMKTYLECGKFTPEAAKEPPTAYLWGLFYLAQHFDRTQQSEKALEYINTAIEHTPTMVELYMTKGRILKHSGDFEGASKCLNEGRELDLQDRCINSKCTKYMLRNDQVSDAEKTIVLFTRADSTDPLNDLVDMQCMWFALESGESFARQNQIGKALKRYHQVQKHFNEFTDDQFDFHTYCLRKMTIRAYIGLLRLEDQLRSHPYYFRAAQNAVKHYLYLYDNPKKTQEEIDQANFANMTPSDIKKYKNKQRKAALKAQQEAESKKAQVKEESHKNQATKKVDEDPNGDKLASTENPLGEALQFLTPLQELAGNRIETHLLGFEIYIRQSKLLLALKALKSAHRIDAQNPTLHKQIIRLQQAVTGAS</sequence>
<dbReference type="SUPFAM" id="SSF48452">
    <property type="entry name" value="TPR-like"/>
    <property type="match status" value="2"/>
</dbReference>
<evidence type="ECO:0000313" key="6">
    <source>
        <dbReference type="EMBL" id="KAK9721134.1"/>
    </source>
</evidence>
<organism evidence="6 7">
    <name type="scientific">Basidiobolus ranarum</name>
    <dbReference type="NCBI Taxonomy" id="34480"/>
    <lineage>
        <taxon>Eukaryota</taxon>
        <taxon>Fungi</taxon>
        <taxon>Fungi incertae sedis</taxon>
        <taxon>Zoopagomycota</taxon>
        <taxon>Entomophthoromycotina</taxon>
        <taxon>Basidiobolomycetes</taxon>
        <taxon>Basidiobolales</taxon>
        <taxon>Basidiobolaceae</taxon>
        <taxon>Basidiobolus</taxon>
    </lineage>
</organism>
<protein>
    <submittedName>
        <fullName evidence="6">Uncharacterized protein</fullName>
    </submittedName>
</protein>
<evidence type="ECO:0000256" key="2">
    <source>
        <dbReference type="ARBA" id="ARBA00022803"/>
    </source>
</evidence>
<dbReference type="Gene3D" id="1.25.40.1010">
    <property type="match status" value="1"/>
</dbReference>
<keyword evidence="7" id="KW-1185">Reference proteome</keyword>
<evidence type="ECO:0000256" key="4">
    <source>
        <dbReference type="SAM" id="Coils"/>
    </source>
</evidence>
<gene>
    <name evidence="6" type="ORF">K7432_003662</name>
</gene>
<evidence type="ECO:0000313" key="7">
    <source>
        <dbReference type="Proteomes" id="UP001479436"/>
    </source>
</evidence>